<dbReference type="Proteomes" id="UP001419268">
    <property type="component" value="Unassembled WGS sequence"/>
</dbReference>
<dbReference type="AlphaFoldDB" id="A0AAP0I2Q6"/>
<dbReference type="EMBL" id="JBBNAG010000009">
    <property type="protein sequence ID" value="KAK9106200.1"/>
    <property type="molecule type" value="Genomic_DNA"/>
</dbReference>
<evidence type="ECO:0000256" key="1">
    <source>
        <dbReference type="SAM" id="MobiDB-lite"/>
    </source>
</evidence>
<reference evidence="2 3" key="1">
    <citation type="submission" date="2024-01" db="EMBL/GenBank/DDBJ databases">
        <title>Genome assemblies of Stephania.</title>
        <authorList>
            <person name="Yang L."/>
        </authorList>
    </citation>
    <scope>NUCLEOTIDE SEQUENCE [LARGE SCALE GENOMIC DNA]</scope>
    <source>
        <strain evidence="2">JXDWG</strain>
        <tissue evidence="2">Leaf</tissue>
    </source>
</reference>
<keyword evidence="3" id="KW-1185">Reference proteome</keyword>
<name>A0AAP0I2Q6_9MAGN</name>
<accession>A0AAP0I2Q6</accession>
<sequence length="87" mass="9936">MSVQQRVKHLYYERWYMRAKDSWSPNIYEAQELLSGPTTVRLDESVVVAVVAGGDQCSHRSHDRRDNSRKSGGGSDIVANLLERMKL</sequence>
<evidence type="ECO:0000313" key="2">
    <source>
        <dbReference type="EMBL" id="KAK9106200.1"/>
    </source>
</evidence>
<gene>
    <name evidence="2" type="ORF">Scep_023044</name>
</gene>
<protein>
    <submittedName>
        <fullName evidence="2">Uncharacterized protein</fullName>
    </submittedName>
</protein>
<evidence type="ECO:0000313" key="3">
    <source>
        <dbReference type="Proteomes" id="UP001419268"/>
    </source>
</evidence>
<feature type="compositionally biased region" description="Basic and acidic residues" evidence="1">
    <location>
        <begin position="57"/>
        <end position="69"/>
    </location>
</feature>
<feature type="region of interest" description="Disordered" evidence="1">
    <location>
        <begin position="57"/>
        <end position="76"/>
    </location>
</feature>
<organism evidence="2 3">
    <name type="scientific">Stephania cephalantha</name>
    <dbReference type="NCBI Taxonomy" id="152367"/>
    <lineage>
        <taxon>Eukaryota</taxon>
        <taxon>Viridiplantae</taxon>
        <taxon>Streptophyta</taxon>
        <taxon>Embryophyta</taxon>
        <taxon>Tracheophyta</taxon>
        <taxon>Spermatophyta</taxon>
        <taxon>Magnoliopsida</taxon>
        <taxon>Ranunculales</taxon>
        <taxon>Menispermaceae</taxon>
        <taxon>Menispermoideae</taxon>
        <taxon>Cissampelideae</taxon>
        <taxon>Stephania</taxon>
    </lineage>
</organism>
<comment type="caution">
    <text evidence="2">The sequence shown here is derived from an EMBL/GenBank/DDBJ whole genome shotgun (WGS) entry which is preliminary data.</text>
</comment>
<proteinExistence type="predicted"/>